<reference evidence="1" key="2">
    <citation type="journal article" date="2015" name="Data Brief">
        <title>Shoot transcriptome of the giant reed, Arundo donax.</title>
        <authorList>
            <person name="Barrero R.A."/>
            <person name="Guerrero F.D."/>
            <person name="Moolhuijzen P."/>
            <person name="Goolsby J.A."/>
            <person name="Tidwell J."/>
            <person name="Bellgard S.E."/>
            <person name="Bellgard M.I."/>
        </authorList>
    </citation>
    <scope>NUCLEOTIDE SEQUENCE</scope>
    <source>
        <tissue evidence="1">Shoot tissue taken approximately 20 cm above the soil surface</tissue>
    </source>
</reference>
<sequence>MSDLMLLIPWYSYITLLLAPPLSSHPPAAASF</sequence>
<name>A0A0A9FHI9_ARUDO</name>
<dbReference type="AlphaFoldDB" id="A0A0A9FHI9"/>
<reference evidence="1" key="1">
    <citation type="submission" date="2014-09" db="EMBL/GenBank/DDBJ databases">
        <authorList>
            <person name="Magalhaes I.L.F."/>
            <person name="Oliveira U."/>
            <person name="Santos F.R."/>
            <person name="Vidigal T.H.D.A."/>
            <person name="Brescovit A.D."/>
            <person name="Santos A.J."/>
        </authorList>
    </citation>
    <scope>NUCLEOTIDE SEQUENCE</scope>
    <source>
        <tissue evidence="1">Shoot tissue taken approximately 20 cm above the soil surface</tissue>
    </source>
</reference>
<proteinExistence type="predicted"/>
<organism evidence="1">
    <name type="scientific">Arundo donax</name>
    <name type="common">Giant reed</name>
    <name type="synonym">Donax arundinaceus</name>
    <dbReference type="NCBI Taxonomy" id="35708"/>
    <lineage>
        <taxon>Eukaryota</taxon>
        <taxon>Viridiplantae</taxon>
        <taxon>Streptophyta</taxon>
        <taxon>Embryophyta</taxon>
        <taxon>Tracheophyta</taxon>
        <taxon>Spermatophyta</taxon>
        <taxon>Magnoliopsida</taxon>
        <taxon>Liliopsida</taxon>
        <taxon>Poales</taxon>
        <taxon>Poaceae</taxon>
        <taxon>PACMAD clade</taxon>
        <taxon>Arundinoideae</taxon>
        <taxon>Arundineae</taxon>
        <taxon>Arundo</taxon>
    </lineage>
</organism>
<protein>
    <submittedName>
        <fullName evidence="1">Uncharacterized protein</fullName>
    </submittedName>
</protein>
<evidence type="ECO:0000313" key="1">
    <source>
        <dbReference type="EMBL" id="JAE10679.1"/>
    </source>
</evidence>
<accession>A0A0A9FHI9</accession>
<dbReference type="EMBL" id="GBRH01187217">
    <property type="protein sequence ID" value="JAE10679.1"/>
    <property type="molecule type" value="Transcribed_RNA"/>
</dbReference>